<keyword evidence="2" id="KW-1003">Cell membrane</keyword>
<dbReference type="PANTHER" id="PTHR30250:SF11">
    <property type="entry name" value="O-ANTIGEN TRANSPORTER-RELATED"/>
    <property type="match status" value="1"/>
</dbReference>
<gene>
    <name evidence="7" type="ORF">JF922_18845</name>
</gene>
<feature type="transmembrane region" description="Helical" evidence="6">
    <location>
        <begin position="357"/>
        <end position="376"/>
    </location>
</feature>
<evidence type="ECO:0000256" key="6">
    <source>
        <dbReference type="SAM" id="Phobius"/>
    </source>
</evidence>
<feature type="transmembrane region" description="Helical" evidence="6">
    <location>
        <begin position="259"/>
        <end position="278"/>
    </location>
</feature>
<dbReference type="RefSeq" id="WP_338203822.1">
    <property type="nucleotide sequence ID" value="NZ_JAEKNR010000188.1"/>
</dbReference>
<keyword evidence="8" id="KW-1185">Reference proteome</keyword>
<evidence type="ECO:0000256" key="2">
    <source>
        <dbReference type="ARBA" id="ARBA00022475"/>
    </source>
</evidence>
<feature type="transmembrane region" description="Helical" evidence="6">
    <location>
        <begin position="83"/>
        <end position="110"/>
    </location>
</feature>
<feature type="transmembrane region" description="Helical" evidence="6">
    <location>
        <begin position="382"/>
        <end position="403"/>
    </location>
</feature>
<proteinExistence type="predicted"/>
<dbReference type="Proteomes" id="UP000612893">
    <property type="component" value="Unassembled WGS sequence"/>
</dbReference>
<reference evidence="7" key="1">
    <citation type="submission" date="2020-10" db="EMBL/GenBank/DDBJ databases">
        <title>Ca. Dormibacterota MAGs.</title>
        <authorList>
            <person name="Montgomery K."/>
        </authorList>
    </citation>
    <scope>NUCLEOTIDE SEQUENCE [LARGE SCALE GENOMIC DNA]</scope>
    <source>
        <strain evidence="7">SC8812_S17_10</strain>
    </source>
</reference>
<feature type="transmembrane region" description="Helical" evidence="6">
    <location>
        <begin position="212"/>
        <end position="231"/>
    </location>
</feature>
<feature type="transmembrane region" description="Helical" evidence="6">
    <location>
        <begin position="12"/>
        <end position="37"/>
    </location>
</feature>
<evidence type="ECO:0000256" key="1">
    <source>
        <dbReference type="ARBA" id="ARBA00004651"/>
    </source>
</evidence>
<feature type="transmembrane region" description="Helical" evidence="6">
    <location>
        <begin position="331"/>
        <end position="350"/>
    </location>
</feature>
<evidence type="ECO:0000313" key="7">
    <source>
        <dbReference type="EMBL" id="MBJ7600119.1"/>
    </source>
</evidence>
<feature type="transmembrane region" description="Helical" evidence="6">
    <location>
        <begin position="415"/>
        <end position="432"/>
    </location>
</feature>
<accession>A0A934K743</accession>
<dbReference type="EMBL" id="JAEKNR010000188">
    <property type="protein sequence ID" value="MBJ7600119.1"/>
    <property type="molecule type" value="Genomic_DNA"/>
</dbReference>
<protein>
    <submittedName>
        <fullName evidence="7">Flippase</fullName>
    </submittedName>
</protein>
<feature type="transmembrane region" description="Helical" evidence="6">
    <location>
        <begin position="438"/>
        <end position="456"/>
    </location>
</feature>
<dbReference type="InterPro" id="IPR050833">
    <property type="entry name" value="Poly_Biosynth_Transport"/>
</dbReference>
<feature type="transmembrane region" description="Helical" evidence="6">
    <location>
        <begin position="145"/>
        <end position="163"/>
    </location>
</feature>
<name>A0A934K743_9BACT</name>
<organism evidence="7 8">
    <name type="scientific">Candidatus Nephthysia bennettiae</name>
    <dbReference type="NCBI Taxonomy" id="3127016"/>
    <lineage>
        <taxon>Bacteria</taxon>
        <taxon>Bacillati</taxon>
        <taxon>Candidatus Dormiibacterota</taxon>
        <taxon>Candidatus Dormibacteria</taxon>
        <taxon>Candidatus Dormibacterales</taxon>
        <taxon>Candidatus Dormibacteraceae</taxon>
        <taxon>Candidatus Nephthysia</taxon>
    </lineage>
</organism>
<sequence length="481" mass="52432">MSELSSSLGSRTVLNTALVLAARIVSRLVALVTVVVLANHLGGDGYGRYTTLVAYSALVSVVADLGLNVLYTREAARDPARLARFLSTLITGKLALSAVAALILAGALAFAGLGSLLLPGAILLALTTYASLLRNTFYAVGRLEFEVVAILGEIAIQAGLILFGARSGQGVPYFIWAYAASYGFTCVYCLVVIPLFRLAPLTFDFDLGLFKAWLRLAFPFAIGSFLTNLYFKADVPILQHFKPFQEVGWYQFAYKPFESLQFLPLAIQTVVYPLLGVYHRESAAMLSAAYARFFKILLLLGWPLSVGTFVLVHPVGRLFRLFPQSEPSLRILSLAIVFLFVNSAFTAMLYAIDRQDLFAWATAVAVVINLALNFALIPLYGYLAASATTVVTEAAFSVAGWWLVGRRYQLPWLRLSWRVVLAGLAMGAVLVPLAGRSIFISVPVGGLVYVAALWLLRAVEREEIDLVLSGMKLKRRPAARV</sequence>
<dbReference type="AlphaFoldDB" id="A0A934K743"/>
<dbReference type="GO" id="GO:0005886">
    <property type="term" value="C:plasma membrane"/>
    <property type="evidence" value="ECO:0007669"/>
    <property type="project" value="UniProtKB-SubCell"/>
</dbReference>
<comment type="subcellular location">
    <subcellularLocation>
        <location evidence="1">Cell membrane</location>
        <topology evidence="1">Multi-pass membrane protein</topology>
    </subcellularLocation>
</comment>
<evidence type="ECO:0000256" key="3">
    <source>
        <dbReference type="ARBA" id="ARBA00022692"/>
    </source>
</evidence>
<feature type="transmembrane region" description="Helical" evidence="6">
    <location>
        <begin position="116"/>
        <end position="133"/>
    </location>
</feature>
<dbReference type="CDD" id="cd13128">
    <property type="entry name" value="MATE_Wzx_like"/>
    <property type="match status" value="1"/>
</dbReference>
<comment type="caution">
    <text evidence="7">The sequence shown here is derived from an EMBL/GenBank/DDBJ whole genome shotgun (WGS) entry which is preliminary data.</text>
</comment>
<keyword evidence="3 6" id="KW-0812">Transmembrane</keyword>
<keyword evidence="4 6" id="KW-1133">Transmembrane helix</keyword>
<keyword evidence="5 6" id="KW-0472">Membrane</keyword>
<evidence type="ECO:0000313" key="8">
    <source>
        <dbReference type="Proteomes" id="UP000612893"/>
    </source>
</evidence>
<feature type="transmembrane region" description="Helical" evidence="6">
    <location>
        <begin position="175"/>
        <end position="200"/>
    </location>
</feature>
<dbReference type="PANTHER" id="PTHR30250">
    <property type="entry name" value="PST FAMILY PREDICTED COLANIC ACID TRANSPORTER"/>
    <property type="match status" value="1"/>
</dbReference>
<feature type="transmembrane region" description="Helical" evidence="6">
    <location>
        <begin position="49"/>
        <end position="71"/>
    </location>
</feature>
<feature type="transmembrane region" description="Helical" evidence="6">
    <location>
        <begin position="290"/>
        <end position="311"/>
    </location>
</feature>
<evidence type="ECO:0000256" key="5">
    <source>
        <dbReference type="ARBA" id="ARBA00023136"/>
    </source>
</evidence>
<dbReference type="InterPro" id="IPR002797">
    <property type="entry name" value="Polysacc_synth"/>
</dbReference>
<dbReference type="Pfam" id="PF01943">
    <property type="entry name" value="Polysacc_synt"/>
    <property type="match status" value="1"/>
</dbReference>
<evidence type="ECO:0000256" key="4">
    <source>
        <dbReference type="ARBA" id="ARBA00022989"/>
    </source>
</evidence>